<dbReference type="OrthoDB" id="3557394at2759"/>
<reference evidence="1" key="1">
    <citation type="submission" date="2022-11" db="EMBL/GenBank/DDBJ databases">
        <title>Genome Resource of Sclerotinia nivalis Strain SnTB1, a Plant Pathogen Isolated from American Ginseng.</title>
        <authorList>
            <person name="Fan S."/>
        </authorList>
    </citation>
    <scope>NUCLEOTIDE SEQUENCE</scope>
    <source>
        <strain evidence="1">SnTB1</strain>
    </source>
</reference>
<protein>
    <submittedName>
        <fullName evidence="1">Uncharacterized protein</fullName>
    </submittedName>
</protein>
<sequence length="100" mass="11503">MQRSARQFYRLAGLSTQYQNKLAIDYSKDTPEVYKDVARSVIVTTQRLEITCTDEKTECECQQGSHKKSFSLPTWVSNWPACRQAPGSVLLRTPRWCQEG</sequence>
<gene>
    <name evidence="1" type="ORF">OCU04_008151</name>
</gene>
<organism evidence="1 2">
    <name type="scientific">Sclerotinia nivalis</name>
    <dbReference type="NCBI Taxonomy" id="352851"/>
    <lineage>
        <taxon>Eukaryota</taxon>
        <taxon>Fungi</taxon>
        <taxon>Dikarya</taxon>
        <taxon>Ascomycota</taxon>
        <taxon>Pezizomycotina</taxon>
        <taxon>Leotiomycetes</taxon>
        <taxon>Helotiales</taxon>
        <taxon>Sclerotiniaceae</taxon>
        <taxon>Sclerotinia</taxon>
    </lineage>
</organism>
<dbReference type="EMBL" id="JAPEIS010000009">
    <property type="protein sequence ID" value="KAJ8062901.1"/>
    <property type="molecule type" value="Genomic_DNA"/>
</dbReference>
<proteinExistence type="predicted"/>
<accession>A0A9X0AHH2</accession>
<keyword evidence="2" id="KW-1185">Reference proteome</keyword>
<dbReference type="Proteomes" id="UP001152300">
    <property type="component" value="Unassembled WGS sequence"/>
</dbReference>
<evidence type="ECO:0000313" key="1">
    <source>
        <dbReference type="EMBL" id="KAJ8062901.1"/>
    </source>
</evidence>
<evidence type="ECO:0000313" key="2">
    <source>
        <dbReference type="Proteomes" id="UP001152300"/>
    </source>
</evidence>
<comment type="caution">
    <text evidence="1">The sequence shown here is derived from an EMBL/GenBank/DDBJ whole genome shotgun (WGS) entry which is preliminary data.</text>
</comment>
<name>A0A9X0AHH2_9HELO</name>
<dbReference type="AlphaFoldDB" id="A0A9X0AHH2"/>